<dbReference type="PANTHER" id="PTHR30290">
    <property type="entry name" value="PERIPLASMIC BINDING COMPONENT OF ABC TRANSPORTER"/>
    <property type="match status" value="1"/>
</dbReference>
<dbReference type="GO" id="GO:0015833">
    <property type="term" value="P:peptide transport"/>
    <property type="evidence" value="ECO:0007669"/>
    <property type="project" value="TreeGrafter"/>
</dbReference>
<organism evidence="7 8">
    <name type="scientific">Aliidongia dinghuensis</name>
    <dbReference type="NCBI Taxonomy" id="1867774"/>
    <lineage>
        <taxon>Bacteria</taxon>
        <taxon>Pseudomonadati</taxon>
        <taxon>Pseudomonadota</taxon>
        <taxon>Alphaproteobacteria</taxon>
        <taxon>Rhodospirillales</taxon>
        <taxon>Dongiaceae</taxon>
        <taxon>Aliidongia</taxon>
    </lineage>
</organism>
<dbReference type="RefSeq" id="WP_189051376.1">
    <property type="nucleotide sequence ID" value="NZ_BMJQ01000018.1"/>
</dbReference>
<evidence type="ECO:0000256" key="3">
    <source>
        <dbReference type="ARBA" id="ARBA00022448"/>
    </source>
</evidence>
<dbReference type="GO" id="GO:0030288">
    <property type="term" value="C:outer membrane-bounded periplasmic space"/>
    <property type="evidence" value="ECO:0007669"/>
    <property type="project" value="UniProtKB-ARBA"/>
</dbReference>
<comment type="caution">
    <text evidence="7">The sequence shown here is derived from an EMBL/GenBank/DDBJ whole genome shotgun (WGS) entry which is preliminary data.</text>
</comment>
<evidence type="ECO:0000256" key="5">
    <source>
        <dbReference type="SAM" id="SignalP"/>
    </source>
</evidence>
<dbReference type="InterPro" id="IPR000914">
    <property type="entry name" value="SBP_5_dom"/>
</dbReference>
<dbReference type="Gene3D" id="3.40.190.10">
    <property type="entry name" value="Periplasmic binding protein-like II"/>
    <property type="match status" value="1"/>
</dbReference>
<evidence type="ECO:0000256" key="2">
    <source>
        <dbReference type="ARBA" id="ARBA00005695"/>
    </source>
</evidence>
<keyword evidence="4 5" id="KW-0732">Signal</keyword>
<comment type="subcellular location">
    <subcellularLocation>
        <location evidence="1">Periplasm</location>
    </subcellularLocation>
</comment>
<keyword evidence="8" id="KW-1185">Reference proteome</keyword>
<dbReference type="EMBL" id="BMJQ01000018">
    <property type="protein sequence ID" value="GGF41503.1"/>
    <property type="molecule type" value="Genomic_DNA"/>
</dbReference>
<dbReference type="Gene3D" id="3.90.76.10">
    <property type="entry name" value="Dipeptide-binding Protein, Domain 1"/>
    <property type="match status" value="1"/>
</dbReference>
<dbReference type="InterPro" id="IPR030678">
    <property type="entry name" value="Peptide/Ni-bd"/>
</dbReference>
<dbReference type="Gene3D" id="3.10.105.10">
    <property type="entry name" value="Dipeptide-binding Protein, Domain 3"/>
    <property type="match status" value="1"/>
</dbReference>
<dbReference type="AlphaFoldDB" id="A0A8J3E7I1"/>
<reference evidence="7" key="2">
    <citation type="submission" date="2020-09" db="EMBL/GenBank/DDBJ databases">
        <authorList>
            <person name="Sun Q."/>
            <person name="Zhou Y."/>
        </authorList>
    </citation>
    <scope>NUCLEOTIDE SEQUENCE</scope>
    <source>
        <strain evidence="7">CGMCC 1.15725</strain>
    </source>
</reference>
<evidence type="ECO:0000313" key="8">
    <source>
        <dbReference type="Proteomes" id="UP000646365"/>
    </source>
</evidence>
<keyword evidence="3" id="KW-0813">Transport</keyword>
<dbReference type="InterPro" id="IPR039424">
    <property type="entry name" value="SBP_5"/>
</dbReference>
<dbReference type="GO" id="GO:1904680">
    <property type="term" value="F:peptide transmembrane transporter activity"/>
    <property type="evidence" value="ECO:0007669"/>
    <property type="project" value="TreeGrafter"/>
</dbReference>
<dbReference type="SUPFAM" id="SSF53850">
    <property type="entry name" value="Periplasmic binding protein-like II"/>
    <property type="match status" value="1"/>
</dbReference>
<feature type="chain" id="PRO_5035224658" evidence="5">
    <location>
        <begin position="28"/>
        <end position="532"/>
    </location>
</feature>
<dbReference type="PIRSF" id="PIRSF002741">
    <property type="entry name" value="MppA"/>
    <property type="match status" value="1"/>
</dbReference>
<feature type="domain" description="Solute-binding protein family 5" evidence="6">
    <location>
        <begin position="70"/>
        <end position="444"/>
    </location>
</feature>
<evidence type="ECO:0000256" key="1">
    <source>
        <dbReference type="ARBA" id="ARBA00004418"/>
    </source>
</evidence>
<feature type="signal peptide" evidence="5">
    <location>
        <begin position="1"/>
        <end position="27"/>
    </location>
</feature>
<dbReference type="Pfam" id="PF00496">
    <property type="entry name" value="SBP_bac_5"/>
    <property type="match status" value="1"/>
</dbReference>
<reference evidence="7" key="1">
    <citation type="journal article" date="2014" name="Int. J. Syst. Evol. Microbiol.">
        <title>Complete genome sequence of Corynebacterium casei LMG S-19264T (=DSM 44701T), isolated from a smear-ripened cheese.</title>
        <authorList>
            <consortium name="US DOE Joint Genome Institute (JGI-PGF)"/>
            <person name="Walter F."/>
            <person name="Albersmeier A."/>
            <person name="Kalinowski J."/>
            <person name="Ruckert C."/>
        </authorList>
    </citation>
    <scope>NUCLEOTIDE SEQUENCE</scope>
    <source>
        <strain evidence="7">CGMCC 1.15725</strain>
    </source>
</reference>
<name>A0A8J3E7I1_9PROT</name>
<dbReference type="Proteomes" id="UP000646365">
    <property type="component" value="Unassembled WGS sequence"/>
</dbReference>
<evidence type="ECO:0000313" key="7">
    <source>
        <dbReference type="EMBL" id="GGF41503.1"/>
    </source>
</evidence>
<accession>A0A8J3E7I1</accession>
<sequence>MRRIFSRLAAGLILAGLALPLAAPASAATLRWANDGDVNSMDPYSRNETFLLTFLQNIYEPLVRRDKDLKIEPSLATEWTQTAPDVWRFKLRQGVKFSDGTPFTADDVIMSYHRARQPSSNMNSYFVTVADLVKVDDYTVEFHTKGPDPILPQELTNWGIMSKAWCEKNNATIPADLGKVTEENYATRNAMGTGPFMLKERVPDVRTVLVANPNWWDKPVGNVTEAVFTRIANPATRVAALLSGEIDFVYTVPPQDVDRIATTPGTKILKTPELRTIFLGFDQSRDELLESSVKGKNPFKDARVREAFYRAIDEKTIVAKVMRGQAQETALMVGPGINGFDTALNERVPYDPEKSKKLLADAGYPDGFETGMDCPNDRYVNDEAICQAVVTMLAKVGIKVNLLAQTRLKFFGKIGSPNYASDFYMLGWTPSTYDTHNMLASLVATRTPAAGLGDNNDGGISNAQIDGDIKQIQVETDPKKRQALISDALGIIKNQFLYIPLHQQVVVWAARSNVNVVQMADNYFPLRFVTVK</sequence>
<comment type="similarity">
    <text evidence="2">Belongs to the bacterial solute-binding protein 5 family.</text>
</comment>
<dbReference type="PANTHER" id="PTHR30290:SF9">
    <property type="entry name" value="OLIGOPEPTIDE-BINDING PROTEIN APPA"/>
    <property type="match status" value="1"/>
</dbReference>
<proteinExistence type="inferred from homology"/>
<gene>
    <name evidence="7" type="ORF">GCM10011611_54910</name>
</gene>
<dbReference type="CDD" id="cd08498">
    <property type="entry name" value="PBP2_NikA_DppA_OppA_like_2"/>
    <property type="match status" value="1"/>
</dbReference>
<dbReference type="GO" id="GO:0043190">
    <property type="term" value="C:ATP-binding cassette (ABC) transporter complex"/>
    <property type="evidence" value="ECO:0007669"/>
    <property type="project" value="InterPro"/>
</dbReference>
<protein>
    <submittedName>
        <fullName evidence="7">ABC transporter substrate-binding protein</fullName>
    </submittedName>
</protein>
<evidence type="ECO:0000259" key="6">
    <source>
        <dbReference type="Pfam" id="PF00496"/>
    </source>
</evidence>
<evidence type="ECO:0000256" key="4">
    <source>
        <dbReference type="ARBA" id="ARBA00022729"/>
    </source>
</evidence>